<dbReference type="AlphaFoldDB" id="A0A7J7DIK6"/>
<comment type="caution">
    <text evidence="1">The sequence shown here is derived from an EMBL/GenBank/DDBJ whole genome shotgun (WGS) entry which is preliminary data.</text>
</comment>
<sequence length="138" mass="15183">MKQKIVISVSMDGQKSRSQWYQSLMSAAGFSGQNPRSKALQIAVGLQGVDQAALGGKEKDQIEVTGEGIDAVELTDLLRKKVGFANLVSVTPVEAKKEEKKEEPKVAPLVWSYGVPQYQIYEVKGNGSQYYNPYAWSI</sequence>
<protein>
    <recommendedName>
        <fullName evidence="3">Heavy metal transport/detoxification superfamily protein</fullName>
    </recommendedName>
</protein>
<name>A0A7J7DIK6_TRIWF</name>
<evidence type="ECO:0000313" key="2">
    <source>
        <dbReference type="Proteomes" id="UP000593562"/>
    </source>
</evidence>
<proteinExistence type="predicted"/>
<dbReference type="PANTHER" id="PTHR46371">
    <property type="entry name" value="OS04G0464100 PROTEIN"/>
    <property type="match status" value="1"/>
</dbReference>
<reference evidence="1 2" key="1">
    <citation type="journal article" date="2020" name="Nat. Commun.">
        <title>Genome of Tripterygium wilfordii and identification of cytochrome P450 involved in triptolide biosynthesis.</title>
        <authorList>
            <person name="Tu L."/>
            <person name="Su P."/>
            <person name="Zhang Z."/>
            <person name="Gao L."/>
            <person name="Wang J."/>
            <person name="Hu T."/>
            <person name="Zhou J."/>
            <person name="Zhang Y."/>
            <person name="Zhao Y."/>
            <person name="Liu Y."/>
            <person name="Song Y."/>
            <person name="Tong Y."/>
            <person name="Lu Y."/>
            <person name="Yang J."/>
            <person name="Xu C."/>
            <person name="Jia M."/>
            <person name="Peters R.J."/>
            <person name="Huang L."/>
            <person name="Gao W."/>
        </authorList>
    </citation>
    <scope>NUCLEOTIDE SEQUENCE [LARGE SCALE GENOMIC DNA]</scope>
    <source>
        <strain evidence="2">cv. XIE 37</strain>
        <tissue evidence="1">Leaf</tissue>
    </source>
</reference>
<evidence type="ECO:0008006" key="3">
    <source>
        <dbReference type="Google" id="ProtNLM"/>
    </source>
</evidence>
<dbReference type="FunCoup" id="A0A7J7DIK6">
    <property type="interactions" value="116"/>
</dbReference>
<dbReference type="InterPro" id="IPR044296">
    <property type="entry name" value="HIPP46"/>
</dbReference>
<dbReference type="Proteomes" id="UP000593562">
    <property type="component" value="Unassembled WGS sequence"/>
</dbReference>
<keyword evidence="2" id="KW-1185">Reference proteome</keyword>
<gene>
    <name evidence="1" type="ORF">HS088_TW06G00362</name>
</gene>
<dbReference type="InParanoid" id="A0A7J7DIK6"/>
<dbReference type="OrthoDB" id="692882at2759"/>
<accession>A0A7J7DIK6</accession>
<dbReference type="EMBL" id="JAAARO010000006">
    <property type="protein sequence ID" value="KAF5746195.1"/>
    <property type="molecule type" value="Genomic_DNA"/>
</dbReference>
<dbReference type="Gene3D" id="3.30.70.100">
    <property type="match status" value="1"/>
</dbReference>
<organism evidence="1 2">
    <name type="scientific">Tripterygium wilfordii</name>
    <name type="common">Thunder God vine</name>
    <dbReference type="NCBI Taxonomy" id="458696"/>
    <lineage>
        <taxon>Eukaryota</taxon>
        <taxon>Viridiplantae</taxon>
        <taxon>Streptophyta</taxon>
        <taxon>Embryophyta</taxon>
        <taxon>Tracheophyta</taxon>
        <taxon>Spermatophyta</taxon>
        <taxon>Magnoliopsida</taxon>
        <taxon>eudicotyledons</taxon>
        <taxon>Gunneridae</taxon>
        <taxon>Pentapetalae</taxon>
        <taxon>rosids</taxon>
        <taxon>fabids</taxon>
        <taxon>Celastrales</taxon>
        <taxon>Celastraceae</taxon>
        <taxon>Tripterygium</taxon>
    </lineage>
</organism>
<evidence type="ECO:0000313" key="1">
    <source>
        <dbReference type="EMBL" id="KAF5746195.1"/>
    </source>
</evidence>